<dbReference type="EMBL" id="JARKIF010000001">
    <property type="protein sequence ID" value="KAJ7650798.1"/>
    <property type="molecule type" value="Genomic_DNA"/>
</dbReference>
<keyword evidence="3" id="KW-0285">Flavoprotein</keyword>
<accession>A0AAD7CJX4</accession>
<dbReference type="Gene3D" id="3.30.560.10">
    <property type="entry name" value="Glucose Oxidase, domain 3"/>
    <property type="match status" value="1"/>
</dbReference>
<dbReference type="GO" id="GO:0050660">
    <property type="term" value="F:flavin adenine dinucleotide binding"/>
    <property type="evidence" value="ECO:0007669"/>
    <property type="project" value="InterPro"/>
</dbReference>
<comment type="caution">
    <text evidence="12">The sequence shown here is derived from an EMBL/GenBank/DDBJ whole genome shotgun (WGS) entry which is preliminary data.</text>
</comment>
<feature type="active site" description="Proton acceptor" evidence="8">
    <location>
        <position position="579"/>
    </location>
</feature>
<keyword evidence="6" id="KW-0560">Oxidoreductase</keyword>
<dbReference type="Pfam" id="PF00732">
    <property type="entry name" value="GMC_oxred_N"/>
    <property type="match status" value="1"/>
</dbReference>
<evidence type="ECO:0000256" key="1">
    <source>
        <dbReference type="ARBA" id="ARBA00001974"/>
    </source>
</evidence>
<evidence type="ECO:0000256" key="3">
    <source>
        <dbReference type="ARBA" id="ARBA00022630"/>
    </source>
</evidence>
<evidence type="ECO:0000256" key="8">
    <source>
        <dbReference type="PIRSR" id="PIRSR000137-1"/>
    </source>
</evidence>
<feature type="domain" description="Glucose-methanol-choline oxidoreductase N-terminal" evidence="11">
    <location>
        <begin position="311"/>
        <end position="325"/>
    </location>
</feature>
<evidence type="ECO:0000256" key="9">
    <source>
        <dbReference type="PIRSR" id="PIRSR000137-2"/>
    </source>
</evidence>
<comment type="cofactor">
    <cofactor evidence="1 9">
        <name>FAD</name>
        <dbReference type="ChEBI" id="CHEBI:57692"/>
    </cofactor>
</comment>
<dbReference type="Pfam" id="PF05199">
    <property type="entry name" value="GMC_oxred_C"/>
    <property type="match status" value="1"/>
</dbReference>
<protein>
    <submittedName>
        <fullName evidence="12">Alcohol oxidase</fullName>
    </submittedName>
</protein>
<dbReference type="InterPro" id="IPR007867">
    <property type="entry name" value="GMC_OxRtase_C"/>
</dbReference>
<evidence type="ECO:0000256" key="7">
    <source>
        <dbReference type="ARBA" id="ARBA00023180"/>
    </source>
</evidence>
<dbReference type="Proteomes" id="UP001221142">
    <property type="component" value="Unassembled WGS sequence"/>
</dbReference>
<evidence type="ECO:0000256" key="5">
    <source>
        <dbReference type="ARBA" id="ARBA00022827"/>
    </source>
</evidence>
<dbReference type="InterPro" id="IPR012132">
    <property type="entry name" value="GMC_OxRdtase"/>
</dbReference>
<dbReference type="AlphaFoldDB" id="A0AAD7CJX4"/>
<keyword evidence="13" id="KW-1185">Reference proteome</keyword>
<evidence type="ECO:0000256" key="6">
    <source>
        <dbReference type="ARBA" id="ARBA00023002"/>
    </source>
</evidence>
<reference evidence="12" key="1">
    <citation type="submission" date="2023-03" db="EMBL/GenBank/DDBJ databases">
        <title>Massive genome expansion in bonnet fungi (Mycena s.s.) driven by repeated elements and novel gene families across ecological guilds.</title>
        <authorList>
            <consortium name="Lawrence Berkeley National Laboratory"/>
            <person name="Harder C.B."/>
            <person name="Miyauchi S."/>
            <person name="Viragh M."/>
            <person name="Kuo A."/>
            <person name="Thoen E."/>
            <person name="Andreopoulos B."/>
            <person name="Lu D."/>
            <person name="Skrede I."/>
            <person name="Drula E."/>
            <person name="Henrissat B."/>
            <person name="Morin E."/>
            <person name="Kohler A."/>
            <person name="Barry K."/>
            <person name="LaButti K."/>
            <person name="Morin E."/>
            <person name="Salamov A."/>
            <person name="Lipzen A."/>
            <person name="Mereny Z."/>
            <person name="Hegedus B."/>
            <person name="Baldrian P."/>
            <person name="Stursova M."/>
            <person name="Weitz H."/>
            <person name="Taylor A."/>
            <person name="Grigoriev I.V."/>
            <person name="Nagy L.G."/>
            <person name="Martin F."/>
            <person name="Kauserud H."/>
        </authorList>
    </citation>
    <scope>NUCLEOTIDE SEQUENCE</scope>
    <source>
        <strain evidence="12">9284</strain>
    </source>
</reference>
<evidence type="ECO:0000256" key="10">
    <source>
        <dbReference type="SAM" id="SignalP"/>
    </source>
</evidence>
<dbReference type="PANTHER" id="PTHR11552">
    <property type="entry name" value="GLUCOSE-METHANOL-CHOLINE GMC OXIDOREDUCTASE"/>
    <property type="match status" value="1"/>
</dbReference>
<evidence type="ECO:0000313" key="13">
    <source>
        <dbReference type="Proteomes" id="UP001221142"/>
    </source>
</evidence>
<dbReference type="Gene3D" id="3.50.50.60">
    <property type="entry name" value="FAD/NAD(P)-binding domain"/>
    <property type="match status" value="1"/>
</dbReference>
<dbReference type="InterPro" id="IPR036188">
    <property type="entry name" value="FAD/NAD-bd_sf"/>
</dbReference>
<evidence type="ECO:0000313" key="12">
    <source>
        <dbReference type="EMBL" id="KAJ7650798.1"/>
    </source>
</evidence>
<evidence type="ECO:0000256" key="4">
    <source>
        <dbReference type="ARBA" id="ARBA00022729"/>
    </source>
</evidence>
<dbReference type="PROSITE" id="PS00624">
    <property type="entry name" value="GMC_OXRED_2"/>
    <property type="match status" value="1"/>
</dbReference>
<keyword evidence="7" id="KW-0325">Glycoprotein</keyword>
<feature type="signal peptide" evidence="10">
    <location>
        <begin position="1"/>
        <end position="22"/>
    </location>
</feature>
<keyword evidence="5 9" id="KW-0274">FAD</keyword>
<organism evidence="12 13">
    <name type="scientific">Roridomyces roridus</name>
    <dbReference type="NCBI Taxonomy" id="1738132"/>
    <lineage>
        <taxon>Eukaryota</taxon>
        <taxon>Fungi</taxon>
        <taxon>Dikarya</taxon>
        <taxon>Basidiomycota</taxon>
        <taxon>Agaricomycotina</taxon>
        <taxon>Agaricomycetes</taxon>
        <taxon>Agaricomycetidae</taxon>
        <taxon>Agaricales</taxon>
        <taxon>Marasmiineae</taxon>
        <taxon>Mycenaceae</taxon>
        <taxon>Roridomyces</taxon>
    </lineage>
</organism>
<gene>
    <name evidence="12" type="ORF">FB45DRAFT_888818</name>
</gene>
<feature type="chain" id="PRO_5042179812" evidence="10">
    <location>
        <begin position="23"/>
        <end position="601"/>
    </location>
</feature>
<sequence length="601" mass="63651">MPWSTTALTLTSLFLASSLCRAEILQDAAGLMATEFDFIVVGGGAAGAVVANRLSENSNITVLILEAGGSNAGVLNTIVPFFALQTPGPAQNWNYTTTPQAGLNGRSVGYPRGFVLGGSTSVNGLLYTRGSREDFDRFAQVTGDAGWSWDQLIPYMRKNERFTLPSDNHNITGEFDPAVHGFDGVNSVTLPGFPSPPDAHVIQATTELEEFKFNLDMNSGSQLGIGWVQATIDNGSRSSAGVYTILVVPRSAATSYLNSEVTSRPNLHVLLNARVTRVLQDAQGEFRSVEFVQGETSMNLTATKEVILSAGSIGTPSVLLHSGIGDASALSKLGITPLHDLPSVGQNFSDHVSVSLSWLVNSTGTWEDAERNATLAAEQFAQWNSTRMGPLTDALTNQIGWLRVPDDSPIFTDSVDPAAGPNTAHFELLVSNGFLGPAPATGNYVSITAAMVCPSSRGSVTLNSSDPLAPPLIDANSFDAELDLLILREAVRSVFRFAAAPAWSDYIISPVTLNATVSDADLEEFIRDNGSMGLHGVGTASSSPKGAAYGVVDPDLRVKNLTGLRVIDASVMPFVPAAHTQASAYFIGERGADLVKEAWNL</sequence>
<proteinExistence type="inferred from homology"/>
<dbReference type="GO" id="GO:0016614">
    <property type="term" value="F:oxidoreductase activity, acting on CH-OH group of donors"/>
    <property type="evidence" value="ECO:0007669"/>
    <property type="project" value="InterPro"/>
</dbReference>
<evidence type="ECO:0000259" key="11">
    <source>
        <dbReference type="PROSITE" id="PS00624"/>
    </source>
</evidence>
<comment type="similarity">
    <text evidence="2">Belongs to the GMC oxidoreductase family.</text>
</comment>
<dbReference type="PIRSF" id="PIRSF000137">
    <property type="entry name" value="Alcohol_oxidase"/>
    <property type="match status" value="1"/>
</dbReference>
<keyword evidence="4 10" id="KW-0732">Signal</keyword>
<dbReference type="PANTHER" id="PTHR11552:SF201">
    <property type="entry name" value="GLUCOSE-METHANOL-CHOLINE OXIDOREDUCTASE N-TERMINAL DOMAIN-CONTAINING PROTEIN"/>
    <property type="match status" value="1"/>
</dbReference>
<evidence type="ECO:0000256" key="2">
    <source>
        <dbReference type="ARBA" id="ARBA00010790"/>
    </source>
</evidence>
<dbReference type="InterPro" id="IPR000172">
    <property type="entry name" value="GMC_OxRdtase_N"/>
</dbReference>
<dbReference type="SUPFAM" id="SSF51905">
    <property type="entry name" value="FAD/NAD(P)-binding domain"/>
    <property type="match status" value="1"/>
</dbReference>
<name>A0AAD7CJX4_9AGAR</name>
<feature type="active site" description="Proton donor" evidence="8">
    <location>
        <position position="535"/>
    </location>
</feature>
<feature type="binding site" evidence="9">
    <location>
        <position position="115"/>
    </location>
    <ligand>
        <name>FAD</name>
        <dbReference type="ChEBI" id="CHEBI:57692"/>
    </ligand>
</feature>
<dbReference type="SUPFAM" id="SSF54373">
    <property type="entry name" value="FAD-linked reductases, C-terminal domain"/>
    <property type="match status" value="1"/>
</dbReference>
<feature type="binding site" evidence="9">
    <location>
        <position position="275"/>
    </location>
    <ligand>
        <name>FAD</name>
        <dbReference type="ChEBI" id="CHEBI:57692"/>
    </ligand>
</feature>